<proteinExistence type="evidence at transcript level"/>
<protein>
    <submittedName>
        <fullName evidence="3">Cuticle protein CBM</fullName>
    </submittedName>
</protein>
<dbReference type="AlphaFoldDB" id="A1YLE8"/>
<dbReference type="Pfam" id="PF01607">
    <property type="entry name" value="CBM_14"/>
    <property type="match status" value="1"/>
</dbReference>
<dbReference type="GO" id="GO:0008061">
    <property type="term" value="F:chitin binding"/>
    <property type="evidence" value="ECO:0007669"/>
    <property type="project" value="InterPro"/>
</dbReference>
<dbReference type="Gene3D" id="2.170.140.10">
    <property type="entry name" value="Chitin binding domain"/>
    <property type="match status" value="1"/>
</dbReference>
<dbReference type="GO" id="GO:0005576">
    <property type="term" value="C:extracellular region"/>
    <property type="evidence" value="ECO:0007669"/>
    <property type="project" value="InterPro"/>
</dbReference>
<evidence type="ECO:0000313" key="3">
    <source>
        <dbReference type="EMBL" id="ABM54469.1"/>
    </source>
</evidence>
<sequence>MKNFLLSLVLMVALSLAAASTYRRCPAEVNVRCPPVGNTAVHLPHPHYCNMYCLCVDEGLAFVLSCPWKLLWDDTIRVCNWPDKVDCGNRPMQHF</sequence>
<feature type="signal peptide" evidence="1">
    <location>
        <begin position="1"/>
        <end position="19"/>
    </location>
</feature>
<dbReference type="PROSITE" id="PS50940">
    <property type="entry name" value="CHIT_BIND_II"/>
    <property type="match status" value="1"/>
</dbReference>
<dbReference type="CAZy" id="CBM14">
    <property type="family name" value="Carbohydrate-Binding Module Family 14"/>
</dbReference>
<evidence type="ECO:0000259" key="2">
    <source>
        <dbReference type="PROSITE" id="PS50940"/>
    </source>
</evidence>
<dbReference type="InterPro" id="IPR036508">
    <property type="entry name" value="Chitin-bd_dom_sf"/>
</dbReference>
<accession>A1YLE8</accession>
<reference evidence="3" key="1">
    <citation type="journal article" date="2007" name="BMC Biol.">
        <title>Gene expression profiling of cuticular proteins across the moult cycle of the crab Portunus pelagicus.</title>
        <authorList>
            <person name="Kuballa A.V."/>
            <person name="Merritt D.J."/>
            <person name="Elizur A."/>
        </authorList>
    </citation>
    <scope>NUCLEOTIDE SEQUENCE</scope>
</reference>
<dbReference type="SUPFAM" id="SSF57625">
    <property type="entry name" value="Invertebrate chitin-binding proteins"/>
    <property type="match status" value="1"/>
</dbReference>
<name>A1YLE8_PORPE</name>
<dbReference type="EMBL" id="EF102017">
    <property type="protein sequence ID" value="ABM54469.1"/>
    <property type="molecule type" value="mRNA"/>
</dbReference>
<dbReference type="SMART" id="SM00494">
    <property type="entry name" value="ChtBD2"/>
    <property type="match status" value="1"/>
</dbReference>
<feature type="domain" description="Chitin-binding type-2" evidence="2">
    <location>
        <begin position="30"/>
        <end position="89"/>
    </location>
</feature>
<feature type="chain" id="PRO_5002641529" evidence="1">
    <location>
        <begin position="20"/>
        <end position="95"/>
    </location>
</feature>
<keyword evidence="1" id="KW-0732">Signal</keyword>
<dbReference type="InterPro" id="IPR002557">
    <property type="entry name" value="Chitin-bd_dom"/>
</dbReference>
<evidence type="ECO:0000256" key="1">
    <source>
        <dbReference type="SAM" id="SignalP"/>
    </source>
</evidence>
<organism evidence="3">
    <name type="scientific">Portunus pelagicus</name>
    <name type="common">Blue swimmer crab</name>
    <dbReference type="NCBI Taxonomy" id="80836"/>
    <lineage>
        <taxon>Eukaryota</taxon>
        <taxon>Metazoa</taxon>
        <taxon>Ecdysozoa</taxon>
        <taxon>Arthropoda</taxon>
        <taxon>Crustacea</taxon>
        <taxon>Multicrustacea</taxon>
        <taxon>Malacostraca</taxon>
        <taxon>Eumalacostraca</taxon>
        <taxon>Eucarida</taxon>
        <taxon>Decapoda</taxon>
        <taxon>Pleocyemata</taxon>
        <taxon>Brachyura</taxon>
        <taxon>Eubrachyura</taxon>
        <taxon>Portunoidea</taxon>
        <taxon>Portunidae</taxon>
        <taxon>Portuninae</taxon>
        <taxon>Portunus</taxon>
    </lineage>
</organism>